<dbReference type="Proteomes" id="UP000682202">
    <property type="component" value="Chromosome"/>
</dbReference>
<dbReference type="SUPFAM" id="SSF46894">
    <property type="entry name" value="C-terminal effector domain of the bipartite response regulators"/>
    <property type="match status" value="1"/>
</dbReference>
<evidence type="ECO:0000256" key="1">
    <source>
        <dbReference type="ARBA" id="ARBA00023015"/>
    </source>
</evidence>
<protein>
    <submittedName>
        <fullName evidence="5">LuxR family transcriptional regulator</fullName>
    </submittedName>
</protein>
<dbReference type="Gene3D" id="1.10.10.10">
    <property type="entry name" value="Winged helix-like DNA-binding domain superfamily/Winged helix DNA-binding domain"/>
    <property type="match status" value="1"/>
</dbReference>
<dbReference type="Gene3D" id="3.30.70.1230">
    <property type="entry name" value="Nucleotide cyclase"/>
    <property type="match status" value="2"/>
</dbReference>
<dbReference type="PROSITE" id="PS50043">
    <property type="entry name" value="HTH_LUXR_2"/>
    <property type="match status" value="1"/>
</dbReference>
<evidence type="ECO:0000256" key="2">
    <source>
        <dbReference type="ARBA" id="ARBA00023125"/>
    </source>
</evidence>
<dbReference type="FunFam" id="1.10.10.10:FF:000553">
    <property type="entry name" value="Transcriptional regulator, LuxR family"/>
    <property type="match status" value="1"/>
</dbReference>
<dbReference type="GO" id="GO:0003677">
    <property type="term" value="F:DNA binding"/>
    <property type="evidence" value="ECO:0007669"/>
    <property type="project" value="UniProtKB-KW"/>
</dbReference>
<keyword evidence="3" id="KW-0804">Transcription</keyword>
<reference evidence="5" key="1">
    <citation type="submission" date="2019-12" db="EMBL/GenBank/DDBJ databases">
        <title>Mycobacterium spongiae sp. nov.</title>
        <authorList>
            <person name="Stinear T."/>
        </authorList>
    </citation>
    <scope>NUCLEOTIDE SEQUENCE</scope>
    <source>
        <strain evidence="5">FSD4b-SM</strain>
    </source>
</reference>
<dbReference type="KEGG" id="mspg:F6B93_08510"/>
<dbReference type="Gene3D" id="3.40.50.300">
    <property type="entry name" value="P-loop containing nucleotide triphosphate hydrolases"/>
    <property type="match status" value="1"/>
</dbReference>
<evidence type="ECO:0000313" key="5">
    <source>
        <dbReference type="EMBL" id="QUR69678.1"/>
    </source>
</evidence>
<gene>
    <name evidence="5" type="ORF">F6B93_08510</name>
</gene>
<dbReference type="PANTHER" id="PTHR47691:SF3">
    <property type="entry name" value="HTH-TYPE TRANSCRIPTIONAL REGULATOR RV0890C-RELATED"/>
    <property type="match status" value="1"/>
</dbReference>
<dbReference type="SUPFAM" id="SSF55073">
    <property type="entry name" value="Nucleotide cyclase"/>
    <property type="match status" value="1"/>
</dbReference>
<dbReference type="EMBL" id="CP046600">
    <property type="protein sequence ID" value="QUR69678.1"/>
    <property type="molecule type" value="Genomic_DNA"/>
</dbReference>
<keyword evidence="1" id="KW-0805">Transcription regulation</keyword>
<dbReference type="Pfam" id="PF25872">
    <property type="entry name" value="HTH_77"/>
    <property type="match status" value="1"/>
</dbReference>
<name>A0A975K254_9MYCO</name>
<evidence type="ECO:0000256" key="3">
    <source>
        <dbReference type="ARBA" id="ARBA00023163"/>
    </source>
</evidence>
<dbReference type="SMART" id="SM00421">
    <property type="entry name" value="HTH_LUXR"/>
    <property type="match status" value="1"/>
</dbReference>
<dbReference type="InterPro" id="IPR000792">
    <property type="entry name" value="Tscrpt_reg_LuxR_C"/>
</dbReference>
<dbReference type="PANTHER" id="PTHR47691">
    <property type="entry name" value="REGULATOR-RELATED"/>
    <property type="match status" value="1"/>
</dbReference>
<proteinExistence type="predicted"/>
<keyword evidence="2" id="KW-0238">DNA-binding</keyword>
<dbReference type="InterPro" id="IPR027417">
    <property type="entry name" value="P-loop_NTPase"/>
</dbReference>
<dbReference type="PROSITE" id="PS00622">
    <property type="entry name" value="HTH_LUXR_1"/>
    <property type="match status" value="1"/>
</dbReference>
<dbReference type="AlphaFoldDB" id="A0A975K254"/>
<accession>A0A975K254</accession>
<dbReference type="InterPro" id="IPR016032">
    <property type="entry name" value="Sig_transdc_resp-reg_C-effctor"/>
</dbReference>
<keyword evidence="6" id="KW-1185">Reference proteome</keyword>
<feature type="domain" description="HTH luxR-type" evidence="4">
    <location>
        <begin position="1012"/>
        <end position="1077"/>
    </location>
</feature>
<dbReference type="InterPro" id="IPR011990">
    <property type="entry name" value="TPR-like_helical_dom_sf"/>
</dbReference>
<dbReference type="PRINTS" id="PR00038">
    <property type="entry name" value="HTHLUXR"/>
</dbReference>
<dbReference type="InterPro" id="IPR036388">
    <property type="entry name" value="WH-like_DNA-bd_sf"/>
</dbReference>
<dbReference type="CDD" id="cd06170">
    <property type="entry name" value="LuxR_C_like"/>
    <property type="match status" value="1"/>
</dbReference>
<dbReference type="InterPro" id="IPR029787">
    <property type="entry name" value="Nucleotide_cyclase"/>
</dbReference>
<dbReference type="SUPFAM" id="SSF52540">
    <property type="entry name" value="P-loop containing nucleoside triphosphate hydrolases"/>
    <property type="match status" value="1"/>
</dbReference>
<evidence type="ECO:0000259" key="4">
    <source>
        <dbReference type="PROSITE" id="PS50043"/>
    </source>
</evidence>
<evidence type="ECO:0000313" key="6">
    <source>
        <dbReference type="Proteomes" id="UP000682202"/>
    </source>
</evidence>
<dbReference type="GO" id="GO:0006355">
    <property type="term" value="P:regulation of DNA-templated transcription"/>
    <property type="evidence" value="ECO:0007669"/>
    <property type="project" value="InterPro"/>
</dbReference>
<dbReference type="PRINTS" id="PR00364">
    <property type="entry name" value="DISEASERSIST"/>
</dbReference>
<dbReference type="Gene3D" id="1.25.40.10">
    <property type="entry name" value="Tetratricopeptide repeat domain"/>
    <property type="match status" value="1"/>
</dbReference>
<dbReference type="Pfam" id="PF00196">
    <property type="entry name" value="GerE"/>
    <property type="match status" value="1"/>
</dbReference>
<sequence length="1085" mass="116625">MGTVTFLLGDVDCSTRLWRTQRDEMAAASARLDNVLGEFVEAHEGIRLVEQDDDDSFAIAFARASDAVTCALQLQQAPLAPIRLRIAVHTGQVRLSDEANYAGPTIDRTRLLRDLAHGGQTLLSGLTEQLVVDWLPHDVWLTDLGALQLRELPRPERVVQLCHPSLNNRFPPLRKGGKSVDTHNLPVHLTSFVGRSPQIAQLRELLVDDRLVTLTGAGGVGKTRLGAELAVRIAPEFGDGVWYVDLAPISDPALVPVAVARALSLSDRPGMTTMEALVQFVGGRQMLVVLDNCEHLRAAVASLAVELLGATGGLRLVATSREPLGVSGEMTFVVPSLSLADEAVDLFVDRVRLVRPDFEVTDDNEVAVAEICRRLDGIPLAIELAAARVRALSLAEILGSLDDRFGLLTSGARTALPRQQTLRASVDWSYALLTEYERIVLRRLGVFVGGFDLDAALAVAAGTVIAGHQVFDQLVLLVGKSLVVSHNAGGSTRYRLLETVRQYALEKLVESGEADEVRNRHRDHYASLGVCLFAPSGGDYEQRLGHASGELDNFRAAFERCLETGSIGRALELSSSLEPLWWQSHGGLPEALTWLETGLADIDAHDVAPEIRVQALASRATLLSLAGVAASVTETEEALAIARTLDDRSTLVRALLARGCASFHDPEAAGPYFTEAVSIAQEIGNSWLLSQVLFRQVMPALIAGQLAAPVTAAAEALDAADAAGDRFASRHCRWLEGIEMFLQGDLVAAAARLAEVIEEATAADDAMFRFYGLAIEGHVRAVQGDAIGARASADAARESCSELPALHTGEADAVVGIGFLALGDADAAWRAYEEAWRRTGLEPLTVGFYVWAALGPLGCGDSAAARRWADDVVPTTKGSFRALALSTRSRVAIAQHDQEQAESDAYEALAIASNIGTSLVLPEVFECLADLACDAGTHRDAATLYGAADAARQLMGAVRFGVLDESHHAMVDVTRKALGNNFFDRAWAEGAALSTDEAIAYAQSGRRERERVIKDWASLTPSEFRIVELVKEGLANKDIAGRLFVSYRTVQTHLTHIYAKLDVTSRVQLAQEAARMPGGQAKKSG</sequence>
<dbReference type="InterPro" id="IPR058852">
    <property type="entry name" value="HTH_77"/>
</dbReference>
<organism evidence="5 6">
    <name type="scientific">Mycobacterium spongiae</name>
    <dbReference type="NCBI Taxonomy" id="886343"/>
    <lineage>
        <taxon>Bacteria</taxon>
        <taxon>Bacillati</taxon>
        <taxon>Actinomycetota</taxon>
        <taxon>Actinomycetes</taxon>
        <taxon>Mycobacteriales</taxon>
        <taxon>Mycobacteriaceae</taxon>
        <taxon>Mycobacterium</taxon>
    </lineage>
</organism>